<dbReference type="Proteomes" id="UP000008144">
    <property type="component" value="Unassembled WGS sequence"/>
</dbReference>
<name>H2XK92_CIOIN</name>
<evidence type="ECO:0000313" key="1">
    <source>
        <dbReference type="Ensembl" id="ENSCINP00000030074.1"/>
    </source>
</evidence>
<protein>
    <submittedName>
        <fullName evidence="1">Uncharacterized protein</fullName>
    </submittedName>
</protein>
<dbReference type="InParanoid" id="H2XK92"/>
<dbReference type="Ensembl" id="ENSCINT00000036082.1">
    <property type="protein sequence ID" value="ENSCINP00000030074.1"/>
    <property type="gene ID" value="ENSCING00000019100.1"/>
</dbReference>
<reference evidence="1" key="2">
    <citation type="submission" date="2025-08" db="UniProtKB">
        <authorList>
            <consortium name="Ensembl"/>
        </authorList>
    </citation>
    <scope>IDENTIFICATION</scope>
</reference>
<organism evidence="1 2">
    <name type="scientific">Ciona intestinalis</name>
    <name type="common">Transparent sea squirt</name>
    <name type="synonym">Ascidia intestinalis</name>
    <dbReference type="NCBI Taxonomy" id="7719"/>
    <lineage>
        <taxon>Eukaryota</taxon>
        <taxon>Metazoa</taxon>
        <taxon>Chordata</taxon>
        <taxon>Tunicata</taxon>
        <taxon>Ascidiacea</taxon>
        <taxon>Phlebobranchia</taxon>
        <taxon>Cionidae</taxon>
        <taxon>Ciona</taxon>
    </lineage>
</organism>
<keyword evidence="2" id="KW-1185">Reference proteome</keyword>
<dbReference type="AlphaFoldDB" id="H2XK92"/>
<dbReference type="HOGENOM" id="CLU_2139048_0_0_1"/>
<sequence length="113" mass="12573">ISVVDNPLTEEDLVDYLENTLRTSFNITADAAKYCNKIISKSYDLPILPPPSQPSTTGSTIELMEAISESNSTDLLNAMEVLSHEVPHSDEDSFEFVPDFKISHQLLNEPLPH</sequence>
<evidence type="ECO:0000313" key="2">
    <source>
        <dbReference type="Proteomes" id="UP000008144"/>
    </source>
</evidence>
<proteinExistence type="predicted"/>
<reference evidence="2" key="1">
    <citation type="journal article" date="2002" name="Science">
        <title>The draft genome of Ciona intestinalis: insights into chordate and vertebrate origins.</title>
        <authorList>
            <person name="Dehal P."/>
            <person name="Satou Y."/>
            <person name="Campbell R.K."/>
            <person name="Chapman J."/>
            <person name="Degnan B."/>
            <person name="De Tomaso A."/>
            <person name="Davidson B."/>
            <person name="Di Gregorio A."/>
            <person name="Gelpke M."/>
            <person name="Goodstein D.M."/>
            <person name="Harafuji N."/>
            <person name="Hastings K.E."/>
            <person name="Ho I."/>
            <person name="Hotta K."/>
            <person name="Huang W."/>
            <person name="Kawashima T."/>
            <person name="Lemaire P."/>
            <person name="Martinez D."/>
            <person name="Meinertzhagen I.A."/>
            <person name="Necula S."/>
            <person name="Nonaka M."/>
            <person name="Putnam N."/>
            <person name="Rash S."/>
            <person name="Saiga H."/>
            <person name="Satake M."/>
            <person name="Terry A."/>
            <person name="Yamada L."/>
            <person name="Wang H.G."/>
            <person name="Awazu S."/>
            <person name="Azumi K."/>
            <person name="Boore J."/>
            <person name="Branno M."/>
            <person name="Chin-Bow S."/>
            <person name="DeSantis R."/>
            <person name="Doyle S."/>
            <person name="Francino P."/>
            <person name="Keys D.N."/>
            <person name="Haga S."/>
            <person name="Hayashi H."/>
            <person name="Hino K."/>
            <person name="Imai K.S."/>
            <person name="Inaba K."/>
            <person name="Kano S."/>
            <person name="Kobayashi K."/>
            <person name="Kobayashi M."/>
            <person name="Lee B.I."/>
            <person name="Makabe K.W."/>
            <person name="Manohar C."/>
            <person name="Matassi G."/>
            <person name="Medina M."/>
            <person name="Mochizuki Y."/>
            <person name="Mount S."/>
            <person name="Morishita T."/>
            <person name="Miura S."/>
            <person name="Nakayama A."/>
            <person name="Nishizaka S."/>
            <person name="Nomoto H."/>
            <person name="Ohta F."/>
            <person name="Oishi K."/>
            <person name="Rigoutsos I."/>
            <person name="Sano M."/>
            <person name="Sasaki A."/>
            <person name="Sasakura Y."/>
            <person name="Shoguchi E."/>
            <person name="Shin-i T."/>
            <person name="Spagnuolo A."/>
            <person name="Stainier D."/>
            <person name="Suzuki M.M."/>
            <person name="Tassy O."/>
            <person name="Takatori N."/>
            <person name="Tokuoka M."/>
            <person name="Yagi K."/>
            <person name="Yoshizaki F."/>
            <person name="Wada S."/>
            <person name="Zhang C."/>
            <person name="Hyatt P.D."/>
            <person name="Larimer F."/>
            <person name="Detter C."/>
            <person name="Doggett N."/>
            <person name="Glavina T."/>
            <person name="Hawkins T."/>
            <person name="Richardson P."/>
            <person name="Lucas S."/>
            <person name="Kohara Y."/>
            <person name="Levine M."/>
            <person name="Satoh N."/>
            <person name="Rokhsar D.S."/>
        </authorList>
    </citation>
    <scope>NUCLEOTIDE SEQUENCE [LARGE SCALE GENOMIC DNA]</scope>
</reference>
<reference evidence="1" key="3">
    <citation type="submission" date="2025-09" db="UniProtKB">
        <authorList>
            <consortium name="Ensembl"/>
        </authorList>
    </citation>
    <scope>IDENTIFICATION</scope>
</reference>
<accession>H2XK92</accession>